<dbReference type="EMBL" id="CAFBMR010000005">
    <property type="protein sequence ID" value="CAB4903968.1"/>
    <property type="molecule type" value="Genomic_DNA"/>
</dbReference>
<sequence>MKLTSFKVSTVLAVAVACSLALVACSSADDGSSPSPSSTSSSASSSAAQPIAATITFTSPGNIEKTLSKALTATSTSDAPISFASQTLDVCSIPMGSTQVVALTEGTCTITASQSATDRFLATTSQVTLTVLPLVSTTYKVTYSVKSEKGRAGPSQGQPFKSWLPANPHSQSLLCQIDAVQAYGRNTIVKPLYLLTPCVRKQPSLGTYG</sequence>
<name>A0A6J7GBQ5_9ZZZZ</name>
<evidence type="ECO:0000313" key="1">
    <source>
        <dbReference type="EMBL" id="CAB4903968.1"/>
    </source>
</evidence>
<gene>
    <name evidence="1" type="ORF">UFOPK3610_00295</name>
</gene>
<reference evidence="1" key="1">
    <citation type="submission" date="2020-05" db="EMBL/GenBank/DDBJ databases">
        <authorList>
            <person name="Chiriac C."/>
            <person name="Salcher M."/>
            <person name="Ghai R."/>
            <person name="Kavagutti S V."/>
        </authorList>
    </citation>
    <scope>NUCLEOTIDE SEQUENCE</scope>
</reference>
<dbReference type="PROSITE" id="PS51257">
    <property type="entry name" value="PROKAR_LIPOPROTEIN"/>
    <property type="match status" value="1"/>
</dbReference>
<protein>
    <submittedName>
        <fullName evidence="1">Unannotated protein</fullName>
    </submittedName>
</protein>
<accession>A0A6J7GBQ5</accession>
<dbReference type="AlphaFoldDB" id="A0A6J7GBQ5"/>
<organism evidence="1">
    <name type="scientific">freshwater metagenome</name>
    <dbReference type="NCBI Taxonomy" id="449393"/>
    <lineage>
        <taxon>unclassified sequences</taxon>
        <taxon>metagenomes</taxon>
        <taxon>ecological metagenomes</taxon>
    </lineage>
</organism>
<proteinExistence type="predicted"/>